<dbReference type="InterPro" id="IPR052534">
    <property type="entry name" value="Extracell_DNA_Util/SecSys_Comp"/>
</dbReference>
<keyword evidence="4" id="KW-1185">Reference proteome</keyword>
<dbReference type="Proteomes" id="UP001159387">
    <property type="component" value="Unassembled WGS sequence"/>
</dbReference>
<proteinExistence type="predicted"/>
<feature type="coiled-coil region" evidence="1">
    <location>
        <begin position="56"/>
        <end position="90"/>
    </location>
</feature>
<dbReference type="RefSeq" id="WP_280653745.1">
    <property type="nucleotide sequence ID" value="NZ_JANQDH010000032.1"/>
</dbReference>
<accession>A0AA43GQG3</accession>
<dbReference type="PANTHER" id="PTHR40278">
    <property type="entry name" value="DNA UTILIZATION PROTEIN HOFN"/>
    <property type="match status" value="1"/>
</dbReference>
<comment type="caution">
    <text evidence="3">The sequence shown here is derived from an EMBL/GenBank/DDBJ whole genome shotgun (WGS) entry which is preliminary data.</text>
</comment>
<dbReference type="AlphaFoldDB" id="A0AA43GQG3"/>
<dbReference type="EMBL" id="JANQDH010000032">
    <property type="protein sequence ID" value="MDH6059735.1"/>
    <property type="molecule type" value="Genomic_DNA"/>
</dbReference>
<evidence type="ECO:0000313" key="4">
    <source>
        <dbReference type="Proteomes" id="UP001159387"/>
    </source>
</evidence>
<keyword evidence="1" id="KW-0175">Coiled coil</keyword>
<keyword evidence="2" id="KW-0812">Transmembrane</keyword>
<keyword evidence="2" id="KW-1133">Transmembrane helix</keyword>
<reference evidence="3 4" key="1">
    <citation type="journal article" date="2023" name="J. Phycol.">
        <title>Chrysosporum ovalisporum is synonymous with the true-branching cyanobacterium Umezakia natans (Nostocales/Aphanizomenonaceae).</title>
        <authorList>
            <person name="McGregor G.B."/>
            <person name="Sendall B.C."/>
            <person name="Niiyama Y."/>
            <person name="Tuji A."/>
            <person name="Willis A."/>
        </authorList>
    </citation>
    <scope>NUCLEOTIDE SEQUENCE [LARGE SCALE GENOMIC DNA]</scope>
    <source>
        <strain evidence="3 4">ANA360D</strain>
    </source>
</reference>
<organism evidence="3 4">
    <name type="scientific">Chrysosporum bergii ANA360D</name>
    <dbReference type="NCBI Taxonomy" id="617107"/>
    <lineage>
        <taxon>Bacteria</taxon>
        <taxon>Bacillati</taxon>
        <taxon>Cyanobacteriota</taxon>
        <taxon>Cyanophyceae</taxon>
        <taxon>Nostocales</taxon>
        <taxon>Nodulariaceae</taxon>
        <taxon>Chrysosporum</taxon>
    </lineage>
</organism>
<evidence type="ECO:0000256" key="1">
    <source>
        <dbReference type="SAM" id="Coils"/>
    </source>
</evidence>
<gene>
    <name evidence="3" type="ORF">NWP17_04665</name>
</gene>
<dbReference type="InterPro" id="IPR007813">
    <property type="entry name" value="PilN"/>
</dbReference>
<sequence>MYSLDVNFLKNRPEYQLKDPKRPKTNQPQGDLTIMYVAFAIGLSCPAFVGAGWWFLQSQNTQLQEKITQLDQENLQLDTEIGNINKIREETQKITTETQGLVTVFDQIRPWSAMLQDLRDRIPTSVQIENIQQIASTAESEGKPASSKAGELEITGLARSFSDVNDFVLSLQQSQFLQSSSSIITTASLIEFPLPPGSNQSPNDEKIKLPKVVKYTIKSRVSDVPASQLIRELEKKGAVGLVARIRSIQKIGAISQ</sequence>
<keyword evidence="2" id="KW-0472">Membrane</keyword>
<protein>
    <submittedName>
        <fullName evidence="3">PilN domain-containing protein</fullName>
    </submittedName>
</protein>
<feature type="transmembrane region" description="Helical" evidence="2">
    <location>
        <begin position="34"/>
        <end position="56"/>
    </location>
</feature>
<name>A0AA43GQG3_9CYAN</name>
<dbReference type="Pfam" id="PF05137">
    <property type="entry name" value="PilN"/>
    <property type="match status" value="1"/>
</dbReference>
<evidence type="ECO:0000313" key="3">
    <source>
        <dbReference type="EMBL" id="MDH6059735.1"/>
    </source>
</evidence>
<dbReference type="PANTHER" id="PTHR40278:SF1">
    <property type="entry name" value="DNA UTILIZATION PROTEIN HOFN"/>
    <property type="match status" value="1"/>
</dbReference>
<evidence type="ECO:0000256" key="2">
    <source>
        <dbReference type="SAM" id="Phobius"/>
    </source>
</evidence>